<evidence type="ECO:0008006" key="5">
    <source>
        <dbReference type="Google" id="ProtNLM"/>
    </source>
</evidence>
<evidence type="ECO:0000256" key="1">
    <source>
        <dbReference type="SAM" id="MobiDB-lite"/>
    </source>
</evidence>
<organism evidence="3 4">
    <name type="scientific">Thiohalocapsa halophila</name>
    <dbReference type="NCBI Taxonomy" id="69359"/>
    <lineage>
        <taxon>Bacteria</taxon>
        <taxon>Pseudomonadati</taxon>
        <taxon>Pseudomonadota</taxon>
        <taxon>Gammaproteobacteria</taxon>
        <taxon>Chromatiales</taxon>
        <taxon>Chromatiaceae</taxon>
        <taxon>Thiohalocapsa</taxon>
    </lineage>
</organism>
<keyword evidence="4" id="KW-1185">Reference proteome</keyword>
<gene>
    <name evidence="3" type="ORF">CKO31_08735</name>
</gene>
<feature type="chain" id="PRO_5047171344" description="DUF2282 domain-containing protein" evidence="2">
    <location>
        <begin position="28"/>
        <end position="76"/>
    </location>
</feature>
<protein>
    <recommendedName>
        <fullName evidence="5">DUF2282 domain-containing protein</fullName>
    </recommendedName>
</protein>
<feature type="region of interest" description="Disordered" evidence="1">
    <location>
        <begin position="53"/>
        <end position="76"/>
    </location>
</feature>
<dbReference type="Proteomes" id="UP000748752">
    <property type="component" value="Unassembled WGS sequence"/>
</dbReference>
<comment type="caution">
    <text evidence="3">The sequence shown here is derived from an EMBL/GenBank/DDBJ whole genome shotgun (WGS) entry which is preliminary data.</text>
</comment>
<reference evidence="3 4" key="1">
    <citation type="journal article" date="2020" name="Microorganisms">
        <title>Osmotic Adaptation and Compatible Solute Biosynthesis of Phototrophic Bacteria as Revealed from Genome Analyses.</title>
        <authorList>
            <person name="Imhoff J.F."/>
            <person name="Rahn T."/>
            <person name="Kunzel S."/>
            <person name="Keller A."/>
            <person name="Neulinger S.C."/>
        </authorList>
    </citation>
    <scope>NUCLEOTIDE SEQUENCE [LARGE SCALE GENOMIC DNA]</scope>
    <source>
        <strain evidence="3 4">DSM 6210</strain>
    </source>
</reference>
<evidence type="ECO:0000313" key="4">
    <source>
        <dbReference type="Proteomes" id="UP000748752"/>
    </source>
</evidence>
<keyword evidence="2" id="KW-0732">Signal</keyword>
<dbReference type="RefSeq" id="WP_200236074.1">
    <property type="nucleotide sequence ID" value="NZ_NRRV01000016.1"/>
</dbReference>
<evidence type="ECO:0000256" key="2">
    <source>
        <dbReference type="SAM" id="SignalP"/>
    </source>
</evidence>
<sequence>MHNNPMNRSITALAAALLLGASTQAMAVECKGMEKKTCERNESQCTWVNGYTRGDGVKVSGYCRGKGGKKSSSSKS</sequence>
<feature type="signal peptide" evidence="2">
    <location>
        <begin position="1"/>
        <end position="27"/>
    </location>
</feature>
<proteinExistence type="predicted"/>
<dbReference type="EMBL" id="NRRV01000016">
    <property type="protein sequence ID" value="MBK1630827.1"/>
    <property type="molecule type" value="Genomic_DNA"/>
</dbReference>
<name>A0ABS1CFY2_9GAMM</name>
<evidence type="ECO:0000313" key="3">
    <source>
        <dbReference type="EMBL" id="MBK1630827.1"/>
    </source>
</evidence>
<accession>A0ABS1CFY2</accession>